<dbReference type="SMART" id="SM00418">
    <property type="entry name" value="HTH_ARSR"/>
    <property type="match status" value="1"/>
</dbReference>
<feature type="domain" description="HTH arsR-type" evidence="4">
    <location>
        <begin position="8"/>
        <end position="105"/>
    </location>
</feature>
<dbReference type="Proteomes" id="UP000023268">
    <property type="component" value="Unassembled WGS sequence"/>
</dbReference>
<protein>
    <submittedName>
        <fullName evidence="5">ArsR family transcriptional regulator</fullName>
    </submittedName>
</protein>
<evidence type="ECO:0000256" key="1">
    <source>
        <dbReference type="ARBA" id="ARBA00023015"/>
    </source>
</evidence>
<dbReference type="InterPro" id="IPR051011">
    <property type="entry name" value="Metal_resp_trans_reg"/>
</dbReference>
<dbReference type="PRINTS" id="PR00778">
    <property type="entry name" value="HTHARSR"/>
</dbReference>
<dbReference type="GO" id="GO:0003700">
    <property type="term" value="F:DNA-binding transcription factor activity"/>
    <property type="evidence" value="ECO:0007669"/>
    <property type="project" value="InterPro"/>
</dbReference>
<evidence type="ECO:0000313" key="5">
    <source>
        <dbReference type="EMBL" id="EYC51330.1"/>
    </source>
</evidence>
<sequence length="128" mass="13324">MKKEKASPSPLGEDHAVTALSALAQAQRLRVFRALVVAGPQGLTPGVLTATLDIAPSALSFHLKALLHAGLVSSEPDGRHLVYRADFARMNSLLDYLTEHCCQGAACDVAPTGKAAGTSKGGRKTVCC</sequence>
<name>A0A016XHE3_9BURK</name>
<reference evidence="5 6" key="1">
    <citation type="submission" date="2014-02" db="EMBL/GenBank/DDBJ databases">
        <title>Draft Genome of Hylemonella gracilis isolated from the Niagara River.</title>
        <authorList>
            <person name="Pawlowski D.R."/>
            <person name="Koudelka G.B."/>
        </authorList>
    </citation>
    <scope>NUCLEOTIDE SEQUENCE [LARGE SCALE GENOMIC DNA]</scope>
    <source>
        <strain evidence="5 6">Niagara R</strain>
    </source>
</reference>
<accession>A0A016XHE3</accession>
<gene>
    <name evidence="5" type="ORF">AZ34_09705</name>
</gene>
<keyword evidence="2" id="KW-0238">DNA-binding</keyword>
<dbReference type="AlphaFoldDB" id="A0A016XHE3"/>
<dbReference type="RefSeq" id="WP_051509658.1">
    <property type="nucleotide sequence ID" value="NZ_JEMG01000001.1"/>
</dbReference>
<proteinExistence type="predicted"/>
<dbReference type="Pfam" id="PF12840">
    <property type="entry name" value="HTH_20"/>
    <property type="match status" value="1"/>
</dbReference>
<dbReference type="InterPro" id="IPR011991">
    <property type="entry name" value="ArsR-like_HTH"/>
</dbReference>
<evidence type="ECO:0000259" key="4">
    <source>
        <dbReference type="PROSITE" id="PS50987"/>
    </source>
</evidence>
<dbReference type="PROSITE" id="PS50987">
    <property type="entry name" value="HTH_ARSR_2"/>
    <property type="match status" value="1"/>
</dbReference>
<evidence type="ECO:0000313" key="6">
    <source>
        <dbReference type="Proteomes" id="UP000023268"/>
    </source>
</evidence>
<dbReference type="eggNOG" id="COG0640">
    <property type="taxonomic scope" value="Bacteria"/>
</dbReference>
<dbReference type="CDD" id="cd00090">
    <property type="entry name" value="HTH_ARSR"/>
    <property type="match status" value="1"/>
</dbReference>
<dbReference type="GO" id="GO:0003677">
    <property type="term" value="F:DNA binding"/>
    <property type="evidence" value="ECO:0007669"/>
    <property type="project" value="UniProtKB-KW"/>
</dbReference>
<dbReference type="OrthoDB" id="5297460at2"/>
<dbReference type="STRING" id="1458275.AZ34_09705"/>
<dbReference type="NCBIfam" id="NF033788">
    <property type="entry name" value="HTH_metalloreg"/>
    <property type="match status" value="1"/>
</dbReference>
<dbReference type="InterPro" id="IPR036390">
    <property type="entry name" value="WH_DNA-bd_sf"/>
</dbReference>
<dbReference type="PANTHER" id="PTHR43132">
    <property type="entry name" value="ARSENICAL RESISTANCE OPERON REPRESSOR ARSR-RELATED"/>
    <property type="match status" value="1"/>
</dbReference>
<dbReference type="Gene3D" id="1.10.10.10">
    <property type="entry name" value="Winged helix-like DNA-binding domain superfamily/Winged helix DNA-binding domain"/>
    <property type="match status" value="1"/>
</dbReference>
<keyword evidence="1" id="KW-0805">Transcription regulation</keyword>
<dbReference type="PANTHER" id="PTHR43132:SF2">
    <property type="entry name" value="ARSENICAL RESISTANCE OPERON REPRESSOR ARSR-RELATED"/>
    <property type="match status" value="1"/>
</dbReference>
<comment type="caution">
    <text evidence="5">The sequence shown here is derived from an EMBL/GenBank/DDBJ whole genome shotgun (WGS) entry which is preliminary data.</text>
</comment>
<organism evidence="5 6">
    <name type="scientific">Hylemonella gracilis str. Niagara R</name>
    <dbReference type="NCBI Taxonomy" id="1458275"/>
    <lineage>
        <taxon>Bacteria</taxon>
        <taxon>Pseudomonadati</taxon>
        <taxon>Pseudomonadota</taxon>
        <taxon>Betaproteobacteria</taxon>
        <taxon>Burkholderiales</taxon>
        <taxon>Comamonadaceae</taxon>
        <taxon>Hylemonella</taxon>
    </lineage>
</organism>
<keyword evidence="3" id="KW-0804">Transcription</keyword>
<dbReference type="EMBL" id="JEMG01000001">
    <property type="protein sequence ID" value="EYC51330.1"/>
    <property type="molecule type" value="Genomic_DNA"/>
</dbReference>
<evidence type="ECO:0000256" key="3">
    <source>
        <dbReference type="ARBA" id="ARBA00023163"/>
    </source>
</evidence>
<dbReference type="SUPFAM" id="SSF46785">
    <property type="entry name" value="Winged helix' DNA-binding domain"/>
    <property type="match status" value="1"/>
</dbReference>
<dbReference type="InterPro" id="IPR001845">
    <property type="entry name" value="HTH_ArsR_DNA-bd_dom"/>
</dbReference>
<evidence type="ECO:0000256" key="2">
    <source>
        <dbReference type="ARBA" id="ARBA00023125"/>
    </source>
</evidence>
<dbReference type="InterPro" id="IPR036388">
    <property type="entry name" value="WH-like_DNA-bd_sf"/>
</dbReference>